<dbReference type="Proteomes" id="UP000886998">
    <property type="component" value="Unassembled WGS sequence"/>
</dbReference>
<proteinExistence type="predicted"/>
<feature type="non-terminal residue" evidence="1">
    <location>
        <position position="1"/>
    </location>
</feature>
<dbReference type="OrthoDB" id="10442372at2759"/>
<accession>A0A8X6INZ3</accession>
<gene>
    <name evidence="1" type="ORF">TNIN_52891</name>
</gene>
<name>A0A8X6INZ3_9ARAC</name>
<comment type="caution">
    <text evidence="1">The sequence shown here is derived from an EMBL/GenBank/DDBJ whole genome shotgun (WGS) entry which is preliminary data.</text>
</comment>
<reference evidence="1" key="1">
    <citation type="submission" date="2020-08" db="EMBL/GenBank/DDBJ databases">
        <title>Multicomponent nature underlies the extraordinary mechanical properties of spider dragline silk.</title>
        <authorList>
            <person name="Kono N."/>
            <person name="Nakamura H."/>
            <person name="Mori M."/>
            <person name="Yoshida Y."/>
            <person name="Ohtoshi R."/>
            <person name="Malay A.D."/>
            <person name="Moran D.A.P."/>
            <person name="Tomita M."/>
            <person name="Numata K."/>
            <person name="Arakawa K."/>
        </authorList>
    </citation>
    <scope>NUCLEOTIDE SEQUENCE</scope>
</reference>
<evidence type="ECO:0000313" key="2">
    <source>
        <dbReference type="Proteomes" id="UP000886998"/>
    </source>
</evidence>
<protein>
    <submittedName>
        <fullName evidence="1">Uncharacterized protein</fullName>
    </submittedName>
</protein>
<dbReference type="EMBL" id="BMAV01026875">
    <property type="protein sequence ID" value="GFS54161.1"/>
    <property type="molecule type" value="Genomic_DNA"/>
</dbReference>
<keyword evidence="2" id="KW-1185">Reference proteome</keyword>
<organism evidence="1 2">
    <name type="scientific">Trichonephila inaurata madagascariensis</name>
    <dbReference type="NCBI Taxonomy" id="2747483"/>
    <lineage>
        <taxon>Eukaryota</taxon>
        <taxon>Metazoa</taxon>
        <taxon>Ecdysozoa</taxon>
        <taxon>Arthropoda</taxon>
        <taxon>Chelicerata</taxon>
        <taxon>Arachnida</taxon>
        <taxon>Araneae</taxon>
        <taxon>Araneomorphae</taxon>
        <taxon>Entelegynae</taxon>
        <taxon>Araneoidea</taxon>
        <taxon>Nephilidae</taxon>
        <taxon>Trichonephila</taxon>
        <taxon>Trichonephila inaurata</taxon>
    </lineage>
</organism>
<evidence type="ECO:0000313" key="1">
    <source>
        <dbReference type="EMBL" id="GFS54161.1"/>
    </source>
</evidence>
<dbReference type="AlphaFoldDB" id="A0A8X6INZ3"/>
<sequence length="109" mass="12292">MILLTKSFLSQWIRTSSHGKRIQSLLLIIFIASSSHGLSNLVLKAFCDESLFNEMEAIEKKLPPKLAKESVKCVVTNSTKEGGDLDFECNITKVEEARKYARLFENSIL</sequence>